<evidence type="ECO:0000313" key="3">
    <source>
        <dbReference type="EMBL" id="QHT86120.1"/>
    </source>
</evidence>
<keyword evidence="2" id="KW-1133">Transmembrane helix</keyword>
<feature type="transmembrane region" description="Helical" evidence="2">
    <location>
        <begin position="33"/>
        <end position="53"/>
    </location>
</feature>
<name>A0A6C0I0I8_9ZZZZ</name>
<reference evidence="3" key="1">
    <citation type="journal article" date="2020" name="Nature">
        <title>Giant virus diversity and host interactions through global metagenomics.</title>
        <authorList>
            <person name="Schulz F."/>
            <person name="Roux S."/>
            <person name="Paez-Espino D."/>
            <person name="Jungbluth S."/>
            <person name="Walsh D.A."/>
            <person name="Denef V.J."/>
            <person name="McMahon K.D."/>
            <person name="Konstantinidis K.T."/>
            <person name="Eloe-Fadrosh E.A."/>
            <person name="Kyrpides N.C."/>
            <person name="Woyke T."/>
        </authorList>
    </citation>
    <scope>NUCLEOTIDE SEQUENCE</scope>
    <source>
        <strain evidence="3">GVMAG-M-3300023184-184</strain>
    </source>
</reference>
<organism evidence="3">
    <name type="scientific">viral metagenome</name>
    <dbReference type="NCBI Taxonomy" id="1070528"/>
    <lineage>
        <taxon>unclassified sequences</taxon>
        <taxon>metagenomes</taxon>
        <taxon>organismal metagenomes</taxon>
    </lineage>
</organism>
<keyword evidence="2" id="KW-0812">Transmembrane</keyword>
<keyword evidence="2" id="KW-0472">Membrane</keyword>
<feature type="region of interest" description="Disordered" evidence="1">
    <location>
        <begin position="62"/>
        <end position="85"/>
    </location>
</feature>
<feature type="compositionally biased region" description="Basic and acidic residues" evidence="1">
    <location>
        <begin position="62"/>
        <end position="78"/>
    </location>
</feature>
<dbReference type="EMBL" id="MN740058">
    <property type="protein sequence ID" value="QHT86120.1"/>
    <property type="molecule type" value="Genomic_DNA"/>
</dbReference>
<protein>
    <submittedName>
        <fullName evidence="3">Uncharacterized protein</fullName>
    </submittedName>
</protein>
<proteinExistence type="predicted"/>
<dbReference type="AlphaFoldDB" id="A0A6C0I0I8"/>
<evidence type="ECO:0000256" key="1">
    <source>
        <dbReference type="SAM" id="MobiDB-lite"/>
    </source>
</evidence>
<accession>A0A6C0I0I8</accession>
<sequence length="85" mass="9883">MSLLVSLYAAILFFILTPNVLLRLPKNGSKFTVALVHAAVFGLIFWLTHKFIWRMTHRLEGMEEKKEKDEKESKHESVPEESEPQ</sequence>
<evidence type="ECO:0000256" key="2">
    <source>
        <dbReference type="SAM" id="Phobius"/>
    </source>
</evidence>